<accession>A0A6P8WTW2</accession>
<proteinExistence type="predicted"/>
<dbReference type="Proteomes" id="UP000515160">
    <property type="component" value="Chromosome 3"/>
</dbReference>
<dbReference type="OrthoDB" id="66546at2759"/>
<dbReference type="CTD" id="317930"/>
<protein>
    <submittedName>
        <fullName evidence="2">Uncharacterized protein LOC117566408</fullName>
    </submittedName>
</protein>
<keyword evidence="1" id="KW-1185">Reference proteome</keyword>
<dbReference type="GeneID" id="117566408"/>
<reference evidence="2" key="1">
    <citation type="submission" date="2025-08" db="UniProtKB">
        <authorList>
            <consortium name="RefSeq"/>
        </authorList>
    </citation>
    <scope>IDENTIFICATION</scope>
    <source>
        <strain evidence="2">15112-1751.03</strain>
        <tissue evidence="2">Whole Adult</tissue>
    </source>
</reference>
<sequence length="906" mass="104185">MQQEIVERCLPQLLQHLLECDEQQKHVDYDDCLKYATVCIANHNESADTYESVEENLTNFIERFHLECLGELGDTVKLLSQVILDDQQLLEEHKWSVLDFMLSVNFRAFNTARMYLKDLMACRQQLLRSLDWAYSYKKKARFKAEQQQGEMLQKRSFDLDSELDSIGDNSLSAATNQSSVDLSLDLSLLSSHESSAVSPQQEAAKDQAELEQARQRYSLALSQLQEQQQQPKASNEEPPNEARPVAAFAVSFGNYLHQPLQDVQQAVQQYGEEGFLLREVLAMFFQPRSCRYFEVNNQLLQLRSNAAQQKLLSKFLAPLQHMQLLQLFIDCYQRHLETLSSLTAALRRLLKPVVETLTYFEQRVAIDPKQATLRCLLRAMRPSLPRLQLLWSLAVGSYALPPQQQLGIAAHYRSQYIVYNLLQLAALPAHLDTEGRRGSAAALLLHVLQVYCQFLDSWWLLGDFQDWHAEFPAQQQLIDGRTQYVMRPLEGEDASELSQSPIYQIIERHIVCAGKSLAVLHDANRLGHFVGVHRALLKKSLYHMLIKTLLLQLKPYQQEPLKKQPKAPDIFRQLRATDNEQLRGMYYAYYKESQVDFKLPHICTIDELLKQCLSCVSYAPLHELICRSLDRVLEPRVLLVNSFVVHLLRDQLQLQQVLKELRRVYLLLDFDEFAEQLELALHQLEQGFTALARQQLQQMLDQHNTRVAYPFSVALPSADLDQLSLLYSCDATLDCIIYASQLDLYNIAYRRQLQLHVAIRKLQQLPTLNFTGTLQSCKANLELALRQQLKLPQLQQAAVECDAQLELSVSLPQLQLAHNTFVQQMCCILLIDNDDEELLQELLMLANILAKHWLRLQRVFATPTEASSCSCNADDFADFDAQFDELKIDYLLSVNKLSDAMQCLLD</sequence>
<organism evidence="1 2">
    <name type="scientific">Drosophila albomicans</name>
    <name type="common">Fruit fly</name>
    <dbReference type="NCBI Taxonomy" id="7291"/>
    <lineage>
        <taxon>Eukaryota</taxon>
        <taxon>Metazoa</taxon>
        <taxon>Ecdysozoa</taxon>
        <taxon>Arthropoda</taxon>
        <taxon>Hexapoda</taxon>
        <taxon>Insecta</taxon>
        <taxon>Pterygota</taxon>
        <taxon>Neoptera</taxon>
        <taxon>Endopterygota</taxon>
        <taxon>Diptera</taxon>
        <taxon>Brachycera</taxon>
        <taxon>Muscomorpha</taxon>
        <taxon>Ephydroidea</taxon>
        <taxon>Drosophilidae</taxon>
        <taxon>Drosophila</taxon>
    </lineage>
</organism>
<gene>
    <name evidence="2" type="primary">LOC117566408</name>
</gene>
<evidence type="ECO:0000313" key="1">
    <source>
        <dbReference type="Proteomes" id="UP000515160"/>
    </source>
</evidence>
<evidence type="ECO:0000313" key="2">
    <source>
        <dbReference type="RefSeq" id="XP_034101820.1"/>
    </source>
</evidence>
<name>A0A6P8WTW2_DROAB</name>
<dbReference type="AlphaFoldDB" id="A0A6P8WTW2"/>
<dbReference type="RefSeq" id="XP_034101820.1">
    <property type="nucleotide sequence ID" value="XM_034245929.2"/>
</dbReference>